<reference evidence="2" key="1">
    <citation type="submission" date="2024-02" db="EMBL/GenBank/DDBJ databases">
        <authorList>
            <consortium name="ELIXIR-Norway"/>
            <consortium name="Elixir Norway"/>
        </authorList>
    </citation>
    <scope>NUCLEOTIDE SEQUENCE</scope>
</reference>
<protein>
    <recommendedName>
        <fullName evidence="4">Transposase</fullName>
    </recommendedName>
</protein>
<evidence type="ECO:0000256" key="1">
    <source>
        <dbReference type="SAM" id="MobiDB-lite"/>
    </source>
</evidence>
<proteinExistence type="predicted"/>
<feature type="region of interest" description="Disordered" evidence="1">
    <location>
        <begin position="142"/>
        <end position="181"/>
    </location>
</feature>
<dbReference type="EMBL" id="OZ020105">
    <property type="protein sequence ID" value="CAK9256740.1"/>
    <property type="molecule type" value="Genomic_DNA"/>
</dbReference>
<gene>
    <name evidence="2" type="ORF">CSSPJE1EN1_LOCUS2218</name>
</gene>
<keyword evidence="3" id="KW-1185">Reference proteome</keyword>
<evidence type="ECO:0000313" key="2">
    <source>
        <dbReference type="EMBL" id="CAK9256740.1"/>
    </source>
</evidence>
<name>A0ABP0VUJ5_9BRYO</name>
<feature type="region of interest" description="Disordered" evidence="1">
    <location>
        <begin position="361"/>
        <end position="392"/>
    </location>
</feature>
<dbReference type="Proteomes" id="UP001497444">
    <property type="component" value="Chromosome 10"/>
</dbReference>
<organism evidence="2 3">
    <name type="scientific">Sphagnum jensenii</name>
    <dbReference type="NCBI Taxonomy" id="128206"/>
    <lineage>
        <taxon>Eukaryota</taxon>
        <taxon>Viridiplantae</taxon>
        <taxon>Streptophyta</taxon>
        <taxon>Embryophyta</taxon>
        <taxon>Bryophyta</taxon>
        <taxon>Sphagnophytina</taxon>
        <taxon>Sphagnopsida</taxon>
        <taxon>Sphagnales</taxon>
        <taxon>Sphagnaceae</taxon>
        <taxon>Sphagnum</taxon>
    </lineage>
</organism>
<accession>A0ABP0VUJ5</accession>
<evidence type="ECO:0008006" key="4">
    <source>
        <dbReference type="Google" id="ProtNLM"/>
    </source>
</evidence>
<evidence type="ECO:0000313" key="3">
    <source>
        <dbReference type="Proteomes" id="UP001497444"/>
    </source>
</evidence>
<sequence length="392" mass="44322">MMMMMSPQPHQEVRCQVCLQHSSTSAFTPCNVLSPPTVVTNLAGASSGQETAGEGEEDHHHHRGGRSLVCSQHYHHHHHPYLDAQEAHASRRSFHEILMATAADTHYMSEEDYYGPAEDYQENRVLAENFNEDLGFGSEALQEEHHHQQEEEEEDPEPEQSRKRGGGGRHGGGRGGANKNKTHADFVKGRAQALQHLLELPLKTRQLFCVSEFYRHMALSSPDSPCKVSEAYRQGGQSVGVSMRTARKWVEDWDTRGDGSFSDSQQGKHVKVEWLLQPDHLQRRARDWIEENCPKNGNLPGRESIVARFRDFCNTDLLRNVQPKPILDNGNGLQFGLHRKISMETARSWLHRLGFHNFKDYRGTAKKGKPNPPDALSTGKESIQERENGSKT</sequence>
<feature type="compositionally biased region" description="Basic and acidic residues" evidence="1">
    <location>
        <begin position="382"/>
        <end position="392"/>
    </location>
</feature>